<dbReference type="Proteomes" id="UP001139648">
    <property type="component" value="Unassembled WGS sequence"/>
</dbReference>
<evidence type="ECO:0000256" key="6">
    <source>
        <dbReference type="SAM" id="Phobius"/>
    </source>
</evidence>
<comment type="caution">
    <text evidence="7">The sequence shown here is derived from an EMBL/GenBank/DDBJ whole genome shotgun (WGS) entry which is preliminary data.</text>
</comment>
<dbReference type="GO" id="GO:0022857">
    <property type="term" value="F:transmembrane transporter activity"/>
    <property type="evidence" value="ECO:0007669"/>
    <property type="project" value="InterPro"/>
</dbReference>
<evidence type="ECO:0000256" key="5">
    <source>
        <dbReference type="ARBA" id="ARBA00023136"/>
    </source>
</evidence>
<organism evidence="7 8">
    <name type="scientific">Nonomuraea thailandensis</name>
    <dbReference type="NCBI Taxonomy" id="1188745"/>
    <lineage>
        <taxon>Bacteria</taxon>
        <taxon>Bacillati</taxon>
        <taxon>Actinomycetota</taxon>
        <taxon>Actinomycetes</taxon>
        <taxon>Streptosporangiales</taxon>
        <taxon>Streptosporangiaceae</taxon>
        <taxon>Nonomuraea</taxon>
    </lineage>
</organism>
<keyword evidence="8" id="KW-1185">Reference proteome</keyword>
<keyword evidence="5 6" id="KW-0472">Membrane</keyword>
<evidence type="ECO:0000313" key="7">
    <source>
        <dbReference type="EMBL" id="MCP2353553.1"/>
    </source>
</evidence>
<evidence type="ECO:0000256" key="4">
    <source>
        <dbReference type="ARBA" id="ARBA00022989"/>
    </source>
</evidence>
<name>A0A9X2GF71_9ACTN</name>
<keyword evidence="4 6" id="KW-1133">Transmembrane helix</keyword>
<evidence type="ECO:0000256" key="2">
    <source>
        <dbReference type="ARBA" id="ARBA00022475"/>
    </source>
</evidence>
<dbReference type="AlphaFoldDB" id="A0A9X2GF71"/>
<dbReference type="EMBL" id="JAMZEB010000001">
    <property type="protein sequence ID" value="MCP2353553.1"/>
    <property type="molecule type" value="Genomic_DNA"/>
</dbReference>
<sequence>MLSTLTVAVVASLSLAAIIVLAGTTVWVLASYSMIVGTSNGFYLPASTSMVRRLVRQDELPRAHATQKAGQQMAAFAGAPLGGVIAGVSGLTGAALINAVAYTVVIVTLLAVRPGVTPPPSEQRVNLFLEARDGILLAARDPLLRPSLLVMAGAAAFFAPAAPLLLPLLARMHHWEVTAVGWLVASQSGTFFLVAILIARYGVLHRLGPTSAAGIVTMGLGIGIIALTPNLAIGIVGSSVAGLGYGLAATHLTPLAINASPQSHLSRTTATMTLTQNLSVIATFAGTGGLAEVTGPATIALIDGLLLITIGVAALTSRSFRET</sequence>
<feature type="transmembrane region" description="Helical" evidence="6">
    <location>
        <begin position="210"/>
        <end position="227"/>
    </location>
</feature>
<dbReference type="SUPFAM" id="SSF103473">
    <property type="entry name" value="MFS general substrate transporter"/>
    <property type="match status" value="1"/>
</dbReference>
<comment type="subcellular location">
    <subcellularLocation>
        <location evidence="1">Cell membrane</location>
        <topology evidence="1">Multi-pass membrane protein</topology>
    </subcellularLocation>
</comment>
<proteinExistence type="predicted"/>
<gene>
    <name evidence="7" type="ORF">HD597_000573</name>
</gene>
<dbReference type="GO" id="GO:0005886">
    <property type="term" value="C:plasma membrane"/>
    <property type="evidence" value="ECO:0007669"/>
    <property type="project" value="UniProtKB-SubCell"/>
</dbReference>
<feature type="transmembrane region" description="Helical" evidence="6">
    <location>
        <begin position="182"/>
        <end position="203"/>
    </location>
</feature>
<dbReference type="InterPro" id="IPR036259">
    <property type="entry name" value="MFS_trans_sf"/>
</dbReference>
<dbReference type="PANTHER" id="PTHR23513:SF6">
    <property type="entry name" value="MAJOR FACILITATOR SUPERFAMILY ASSOCIATED DOMAIN-CONTAINING PROTEIN"/>
    <property type="match status" value="1"/>
</dbReference>
<evidence type="ECO:0000256" key="3">
    <source>
        <dbReference type="ARBA" id="ARBA00022692"/>
    </source>
</evidence>
<dbReference type="Pfam" id="PF07690">
    <property type="entry name" value="MFS_1"/>
    <property type="match status" value="1"/>
</dbReference>
<feature type="transmembrane region" description="Helical" evidence="6">
    <location>
        <begin position="297"/>
        <end position="316"/>
    </location>
</feature>
<protein>
    <submittedName>
        <fullName evidence="7">MFS family arabinose efflux permease</fullName>
    </submittedName>
</protein>
<keyword evidence="3 6" id="KW-0812">Transmembrane</keyword>
<dbReference type="InterPro" id="IPR011701">
    <property type="entry name" value="MFS"/>
</dbReference>
<dbReference type="Gene3D" id="1.20.1250.20">
    <property type="entry name" value="MFS general substrate transporter like domains"/>
    <property type="match status" value="1"/>
</dbReference>
<accession>A0A9X2GF71</accession>
<feature type="transmembrane region" description="Helical" evidence="6">
    <location>
        <begin position="148"/>
        <end position="170"/>
    </location>
</feature>
<reference evidence="7" key="1">
    <citation type="submission" date="2022-06" db="EMBL/GenBank/DDBJ databases">
        <title>Sequencing the genomes of 1000 actinobacteria strains.</title>
        <authorList>
            <person name="Klenk H.-P."/>
        </authorList>
    </citation>
    <scope>NUCLEOTIDE SEQUENCE</scope>
    <source>
        <strain evidence="7">DSM 46694</strain>
    </source>
</reference>
<evidence type="ECO:0000256" key="1">
    <source>
        <dbReference type="ARBA" id="ARBA00004651"/>
    </source>
</evidence>
<dbReference type="PANTHER" id="PTHR23513">
    <property type="entry name" value="INTEGRAL MEMBRANE EFFLUX PROTEIN-RELATED"/>
    <property type="match status" value="1"/>
</dbReference>
<keyword evidence="2" id="KW-1003">Cell membrane</keyword>
<evidence type="ECO:0000313" key="8">
    <source>
        <dbReference type="Proteomes" id="UP001139648"/>
    </source>
</evidence>